<dbReference type="AlphaFoldDB" id="A0A918I599"/>
<accession>A0A918I599</accession>
<reference evidence="1" key="2">
    <citation type="submission" date="2020-09" db="EMBL/GenBank/DDBJ databases">
        <authorList>
            <person name="Sun Q."/>
            <person name="Ohkuma M."/>
        </authorList>
    </citation>
    <scope>NUCLEOTIDE SEQUENCE</scope>
    <source>
        <strain evidence="1">JCM 4391</strain>
    </source>
</reference>
<gene>
    <name evidence="1" type="ORF">GCM10010274_59390</name>
</gene>
<proteinExistence type="predicted"/>
<keyword evidence="2" id="KW-1185">Reference proteome</keyword>
<sequence length="95" mass="10824">MSGTRSRAERMRVMVLWDGQGEWQEWGRFSKNIQRTYDEAAALAARPDVADVRIDRTTTITDQLTVAELHAQLLVTPASQIRQNAGSTHDRQEQQ</sequence>
<evidence type="ECO:0000313" key="2">
    <source>
        <dbReference type="Proteomes" id="UP000636661"/>
    </source>
</evidence>
<comment type="caution">
    <text evidence="1">The sequence shown here is derived from an EMBL/GenBank/DDBJ whole genome shotgun (WGS) entry which is preliminary data.</text>
</comment>
<organism evidence="1 2">
    <name type="scientific">Streptomyces lavendofoliae</name>
    <dbReference type="NCBI Taxonomy" id="67314"/>
    <lineage>
        <taxon>Bacteria</taxon>
        <taxon>Bacillati</taxon>
        <taxon>Actinomycetota</taxon>
        <taxon>Actinomycetes</taxon>
        <taxon>Kitasatosporales</taxon>
        <taxon>Streptomycetaceae</taxon>
        <taxon>Streptomyces</taxon>
    </lineage>
</organism>
<dbReference type="EMBL" id="BMTP01000020">
    <property type="protein sequence ID" value="GGU62696.1"/>
    <property type="molecule type" value="Genomic_DNA"/>
</dbReference>
<dbReference type="Proteomes" id="UP000636661">
    <property type="component" value="Unassembled WGS sequence"/>
</dbReference>
<evidence type="ECO:0000313" key="1">
    <source>
        <dbReference type="EMBL" id="GGU62696.1"/>
    </source>
</evidence>
<dbReference type="RefSeq" id="WP_189554364.1">
    <property type="nucleotide sequence ID" value="NZ_BMTP01000020.1"/>
</dbReference>
<reference evidence="1" key="1">
    <citation type="journal article" date="2014" name="Int. J. Syst. Evol. Microbiol.">
        <title>Complete genome sequence of Corynebacterium casei LMG S-19264T (=DSM 44701T), isolated from a smear-ripened cheese.</title>
        <authorList>
            <consortium name="US DOE Joint Genome Institute (JGI-PGF)"/>
            <person name="Walter F."/>
            <person name="Albersmeier A."/>
            <person name="Kalinowski J."/>
            <person name="Ruckert C."/>
        </authorList>
    </citation>
    <scope>NUCLEOTIDE SEQUENCE</scope>
    <source>
        <strain evidence="1">JCM 4391</strain>
    </source>
</reference>
<protein>
    <submittedName>
        <fullName evidence="1">Uncharacterized protein</fullName>
    </submittedName>
</protein>
<name>A0A918I599_9ACTN</name>